<evidence type="ECO:0000256" key="1">
    <source>
        <dbReference type="SAM" id="SignalP"/>
    </source>
</evidence>
<accession>A0ABU0S7K0</accession>
<feature type="chain" id="PRO_5047257641" evidence="1">
    <location>
        <begin position="25"/>
        <end position="401"/>
    </location>
</feature>
<keyword evidence="3" id="KW-1185">Reference proteome</keyword>
<dbReference type="NCBIfam" id="NF038015">
    <property type="entry name" value="AztD"/>
    <property type="match status" value="1"/>
</dbReference>
<protein>
    <submittedName>
        <fullName evidence="2">Uncharacterized protein</fullName>
    </submittedName>
</protein>
<dbReference type="SUPFAM" id="SSF50969">
    <property type="entry name" value="YVTN repeat-like/Quinoprotein amine dehydrogenase"/>
    <property type="match status" value="1"/>
</dbReference>
<dbReference type="EMBL" id="JAUSZT010000003">
    <property type="protein sequence ID" value="MDQ0996719.1"/>
    <property type="molecule type" value="Genomic_DNA"/>
</dbReference>
<dbReference type="InterPro" id="IPR047697">
    <property type="entry name" value="AztD-like"/>
</dbReference>
<name>A0ABU0S7K0_9HYPH</name>
<evidence type="ECO:0000313" key="3">
    <source>
        <dbReference type="Proteomes" id="UP001237780"/>
    </source>
</evidence>
<sequence length="401" mass="43167">MTRHLLVFSSLAITAGLLMTPALAEGKTAWRLFVADQADPVIRALDAKTGEVLDTFKMKAPASLSRSESGRLVFANERDAGQFSVISSGISVDDHGDHGDLKVEKPTLLNLNFAGKKPSHFVDHHGQIALFFDGDGAVKIVKESDVLGEKADAREVKVASPHHGVAVAFGEKVLVSEPHPTEPVKELPIGVRIAGANNKVSGELYDCPDLHGEAASGSIVAIACKSGLLLVKSANDELEINHLDYSKSLPEGKSSALVGGKGLQYFLGNYGPQAVVLIDPTAEDAFRLIELPARRVHFAVDSVRPRFAYIFTEDGQLHQLDVITGKIEKSLQLTEPYSMDGHWNLPRPRIAVAGDDIILTDPLKSRLQVIDAARFEKSRDIPVEGTPYNVVAIGGSGEVHE</sequence>
<dbReference type="InterPro" id="IPR011044">
    <property type="entry name" value="Quino_amine_DH_bsu"/>
</dbReference>
<feature type="signal peptide" evidence="1">
    <location>
        <begin position="1"/>
        <end position="24"/>
    </location>
</feature>
<gene>
    <name evidence="2" type="ORF">QFZ34_001901</name>
</gene>
<proteinExistence type="predicted"/>
<dbReference type="Proteomes" id="UP001237780">
    <property type="component" value="Unassembled WGS sequence"/>
</dbReference>
<keyword evidence="1" id="KW-0732">Signal</keyword>
<comment type="caution">
    <text evidence="2">The sequence shown here is derived from an EMBL/GenBank/DDBJ whole genome shotgun (WGS) entry which is preliminary data.</text>
</comment>
<evidence type="ECO:0000313" key="2">
    <source>
        <dbReference type="EMBL" id="MDQ0996719.1"/>
    </source>
</evidence>
<dbReference type="RefSeq" id="WP_307279821.1">
    <property type="nucleotide sequence ID" value="NZ_JAUSZT010000003.1"/>
</dbReference>
<organism evidence="2 3">
    <name type="scientific">Phyllobacterium ifriqiyense</name>
    <dbReference type="NCBI Taxonomy" id="314238"/>
    <lineage>
        <taxon>Bacteria</taxon>
        <taxon>Pseudomonadati</taxon>
        <taxon>Pseudomonadota</taxon>
        <taxon>Alphaproteobacteria</taxon>
        <taxon>Hyphomicrobiales</taxon>
        <taxon>Phyllobacteriaceae</taxon>
        <taxon>Phyllobacterium</taxon>
    </lineage>
</organism>
<reference evidence="2 3" key="1">
    <citation type="submission" date="2023-07" db="EMBL/GenBank/DDBJ databases">
        <title>Comparative genomics of wheat-associated soil bacteria to identify genetic determinants of phenazine resistance.</title>
        <authorList>
            <person name="Mouncey N."/>
        </authorList>
    </citation>
    <scope>NUCLEOTIDE SEQUENCE [LARGE SCALE GENOMIC DNA]</scope>
    <source>
        <strain evidence="2 3">W4I11</strain>
    </source>
</reference>